<organism evidence="1 2">
    <name type="scientific">Ixodes persulcatus</name>
    <name type="common">Taiga tick</name>
    <dbReference type="NCBI Taxonomy" id="34615"/>
    <lineage>
        <taxon>Eukaryota</taxon>
        <taxon>Metazoa</taxon>
        <taxon>Ecdysozoa</taxon>
        <taxon>Arthropoda</taxon>
        <taxon>Chelicerata</taxon>
        <taxon>Arachnida</taxon>
        <taxon>Acari</taxon>
        <taxon>Parasitiformes</taxon>
        <taxon>Ixodida</taxon>
        <taxon>Ixodoidea</taxon>
        <taxon>Ixodidae</taxon>
        <taxon>Ixodinae</taxon>
        <taxon>Ixodes</taxon>
    </lineage>
</organism>
<accession>A0AC60QP44</accession>
<dbReference type="Proteomes" id="UP000805193">
    <property type="component" value="Unassembled WGS sequence"/>
</dbReference>
<sequence length="720" mass="80604">MGRLHADPSFASTSTASSASDFLAKEELIACLESLCREQNQRCKRHRRADATDDDRATEGKRKREARSTSSRSSSMSQTKCSHVQGSRKFEDFLAKEELIACLESLCREQNQRCKRRRRADATDDDRATEGKRKREARSTSSRSSSMSQTKCSHVQGSRKFEVGTSFGEDFRRSDGRDVWRLFVLLLFLVGGCHNFMDGRLVTATSKPLVPAARPRPDGNARPLQRLPPRSGVGNHFGQRPIMPNANQDDADRNTDQNSNLSPDIEAIISKIPSTTDNDPIIMDAQDSRDGEILDSDAAPDDGGEWYPARAPRKRRYKETSSQDSEKDAPRTESLTVIFVPTKEGDRISSLSSLKLTDGLDLLCPECIVQIRPNERLNLIAVDVRNGFTTRTLLKCTRLCGLPVNAYEGLAGPTVEGVIKNVDAALPEAKIAGRLQSDTEIARVRRFGSSESVWITFRGSKLPSHVLLGRVRHPVMEFHHRPTQCYRCGGFGHYAVTCKRSVACSRCGEKHPTIDEKTKQKCTSTTIKCVNCGEQHEATSPKCQKWKNERDILHYSKRVQHWGHQNKVPVHQVITNMSTALSQKIQDSRKDLRLRQKRRQTIAVVKAQFDAFLEDGEMECYNSQSNPIVYWEKKRYMWPVLYTAAVGYLACPPTSVYSERVFSTAGAIGTGRRNRLTSKNVATLSFICMNRAWIPNILPARVVNSLSCAAETAQASAAEE</sequence>
<protein>
    <submittedName>
        <fullName evidence="1">Uncharacterized protein</fullName>
    </submittedName>
</protein>
<comment type="caution">
    <text evidence="1">The sequence shown here is derived from an EMBL/GenBank/DDBJ whole genome shotgun (WGS) entry which is preliminary data.</text>
</comment>
<reference evidence="1 2" key="1">
    <citation type="journal article" date="2020" name="Cell">
        <title>Large-Scale Comparative Analyses of Tick Genomes Elucidate Their Genetic Diversity and Vector Capacities.</title>
        <authorList>
            <consortium name="Tick Genome and Microbiome Consortium (TIGMIC)"/>
            <person name="Jia N."/>
            <person name="Wang J."/>
            <person name="Shi W."/>
            <person name="Du L."/>
            <person name="Sun Y."/>
            <person name="Zhan W."/>
            <person name="Jiang J.F."/>
            <person name="Wang Q."/>
            <person name="Zhang B."/>
            <person name="Ji P."/>
            <person name="Bell-Sakyi L."/>
            <person name="Cui X.M."/>
            <person name="Yuan T.T."/>
            <person name="Jiang B.G."/>
            <person name="Yang W.F."/>
            <person name="Lam T.T."/>
            <person name="Chang Q.C."/>
            <person name="Ding S.J."/>
            <person name="Wang X.J."/>
            <person name="Zhu J.G."/>
            <person name="Ruan X.D."/>
            <person name="Zhao L."/>
            <person name="Wei J.T."/>
            <person name="Ye R.Z."/>
            <person name="Que T.C."/>
            <person name="Du C.H."/>
            <person name="Zhou Y.H."/>
            <person name="Cheng J.X."/>
            <person name="Dai P.F."/>
            <person name="Guo W.B."/>
            <person name="Han X.H."/>
            <person name="Huang E.J."/>
            <person name="Li L.F."/>
            <person name="Wei W."/>
            <person name="Gao Y.C."/>
            <person name="Liu J.Z."/>
            <person name="Shao H.Z."/>
            <person name="Wang X."/>
            <person name="Wang C.C."/>
            <person name="Yang T.C."/>
            <person name="Huo Q.B."/>
            <person name="Li W."/>
            <person name="Chen H.Y."/>
            <person name="Chen S.E."/>
            <person name="Zhou L.G."/>
            <person name="Ni X.B."/>
            <person name="Tian J.H."/>
            <person name="Sheng Y."/>
            <person name="Liu T."/>
            <person name="Pan Y.S."/>
            <person name="Xia L.Y."/>
            <person name="Li J."/>
            <person name="Zhao F."/>
            <person name="Cao W.C."/>
        </authorList>
    </citation>
    <scope>NUCLEOTIDE SEQUENCE [LARGE SCALE GENOMIC DNA]</scope>
    <source>
        <strain evidence="1">Iper-2018</strain>
    </source>
</reference>
<keyword evidence="2" id="KW-1185">Reference proteome</keyword>
<evidence type="ECO:0000313" key="2">
    <source>
        <dbReference type="Proteomes" id="UP000805193"/>
    </source>
</evidence>
<evidence type="ECO:0000313" key="1">
    <source>
        <dbReference type="EMBL" id="KAG0437351.1"/>
    </source>
</evidence>
<name>A0AC60QP44_IXOPE</name>
<gene>
    <name evidence="1" type="ORF">HPB47_017481</name>
</gene>
<proteinExistence type="predicted"/>
<dbReference type="EMBL" id="JABSTQ010006429">
    <property type="protein sequence ID" value="KAG0437351.1"/>
    <property type="molecule type" value="Genomic_DNA"/>
</dbReference>